<evidence type="ECO:0000313" key="8">
    <source>
        <dbReference type="Proteomes" id="UP001595379"/>
    </source>
</evidence>
<keyword evidence="2" id="KW-1003">Cell membrane</keyword>
<evidence type="ECO:0000256" key="3">
    <source>
        <dbReference type="ARBA" id="ARBA00022692"/>
    </source>
</evidence>
<evidence type="ECO:0000313" key="7">
    <source>
        <dbReference type="EMBL" id="MFC2927340.1"/>
    </source>
</evidence>
<dbReference type="EMBL" id="JBHRSV010000028">
    <property type="protein sequence ID" value="MFC2927340.1"/>
    <property type="molecule type" value="Genomic_DNA"/>
</dbReference>
<keyword evidence="5 6" id="KW-0472">Membrane</keyword>
<name>A0ABV7A0V4_9PROT</name>
<feature type="transmembrane region" description="Helical" evidence="6">
    <location>
        <begin position="106"/>
        <end position="126"/>
    </location>
</feature>
<evidence type="ECO:0000256" key="5">
    <source>
        <dbReference type="ARBA" id="ARBA00023136"/>
    </source>
</evidence>
<reference evidence="8" key="1">
    <citation type="journal article" date="2019" name="Int. J. Syst. Evol. Microbiol.">
        <title>The Global Catalogue of Microorganisms (GCM) 10K type strain sequencing project: providing services to taxonomists for standard genome sequencing and annotation.</title>
        <authorList>
            <consortium name="The Broad Institute Genomics Platform"/>
            <consortium name="The Broad Institute Genome Sequencing Center for Infectious Disease"/>
            <person name="Wu L."/>
            <person name="Ma J."/>
        </authorList>
    </citation>
    <scope>NUCLEOTIDE SEQUENCE [LARGE SCALE GENOMIC DNA]</scope>
    <source>
        <strain evidence="8">KCTC 52487</strain>
    </source>
</reference>
<feature type="transmembrane region" description="Helical" evidence="6">
    <location>
        <begin position="280"/>
        <end position="297"/>
    </location>
</feature>
<evidence type="ECO:0000256" key="1">
    <source>
        <dbReference type="ARBA" id="ARBA00004651"/>
    </source>
</evidence>
<feature type="transmembrane region" description="Helical" evidence="6">
    <location>
        <begin position="338"/>
        <end position="357"/>
    </location>
</feature>
<keyword evidence="8" id="KW-1185">Reference proteome</keyword>
<keyword evidence="3 6" id="KW-0812">Transmembrane</keyword>
<feature type="transmembrane region" description="Helical" evidence="6">
    <location>
        <begin position="54"/>
        <end position="77"/>
    </location>
</feature>
<comment type="subcellular location">
    <subcellularLocation>
        <location evidence="1">Cell membrane</location>
        <topology evidence="1">Multi-pass membrane protein</topology>
    </subcellularLocation>
</comment>
<proteinExistence type="predicted"/>
<evidence type="ECO:0000256" key="6">
    <source>
        <dbReference type="SAM" id="Phobius"/>
    </source>
</evidence>
<evidence type="ECO:0000256" key="2">
    <source>
        <dbReference type="ARBA" id="ARBA00022475"/>
    </source>
</evidence>
<feature type="transmembrane region" description="Helical" evidence="6">
    <location>
        <begin position="309"/>
        <end position="326"/>
    </location>
</feature>
<dbReference type="PANTHER" id="PTHR33529">
    <property type="entry name" value="SLR0882 PROTEIN-RELATED"/>
    <property type="match status" value="1"/>
</dbReference>
<dbReference type="Proteomes" id="UP001595379">
    <property type="component" value="Unassembled WGS sequence"/>
</dbReference>
<dbReference type="InterPro" id="IPR005495">
    <property type="entry name" value="LptG/LptF_permease"/>
</dbReference>
<comment type="caution">
    <text evidence="7">The sequence shown here is derived from an EMBL/GenBank/DDBJ whole genome shotgun (WGS) entry which is preliminary data.</text>
</comment>
<dbReference type="RefSeq" id="WP_343163325.1">
    <property type="nucleotide sequence ID" value="NZ_JBHRSV010000028.1"/>
</dbReference>
<organism evidence="7 8">
    <name type="scientific">Hyphobacterium vulgare</name>
    <dbReference type="NCBI Taxonomy" id="1736751"/>
    <lineage>
        <taxon>Bacteria</taxon>
        <taxon>Pseudomonadati</taxon>
        <taxon>Pseudomonadota</taxon>
        <taxon>Alphaproteobacteria</taxon>
        <taxon>Maricaulales</taxon>
        <taxon>Maricaulaceae</taxon>
        <taxon>Hyphobacterium</taxon>
    </lineage>
</organism>
<dbReference type="Pfam" id="PF03739">
    <property type="entry name" value="LptF_LptG"/>
    <property type="match status" value="1"/>
</dbReference>
<keyword evidence="4 6" id="KW-1133">Transmembrane helix</keyword>
<dbReference type="PANTHER" id="PTHR33529:SF6">
    <property type="entry name" value="YJGP_YJGQ FAMILY PERMEASE"/>
    <property type="match status" value="1"/>
</dbReference>
<accession>A0ABV7A0V4</accession>
<sequence>MILVQRYIFRQLLVPFVTAAAAFAGLAILTQSLTNIDLISNYRETAFIFVKVTLLALPQLIALLSPFALFIAALAGLNRMTTESEITVASASGLTRWRLISPMMKLAVLAVIANLLVNLFVQPLAYREMRRAIHDLRTDVAASLIRPGAFSDLGAGVTMYARETTSTGRMLEVFIHDARDGESSPSYAAREGVIVRGEERPVMVLLDGNVQQREPDGSLSILTFERYEFDLSQFVDAAQVLFFKDSDKFLYELFNPDAASVARSNGAERLYAEAHYRLSAPLYNITVMLIAAAVFLGGQHSRMGYGRRVQIGVAAALAIRLLGFAVQSAAADDDALNVLQYLVPILGAVGAIIVLYMPRIRRTRTAEEAAAAEAGA</sequence>
<gene>
    <name evidence="7" type="ORF">ACFOOR_14625</name>
</gene>
<protein>
    <submittedName>
        <fullName evidence="7">LptF/LptG family permease</fullName>
    </submittedName>
</protein>
<evidence type="ECO:0000256" key="4">
    <source>
        <dbReference type="ARBA" id="ARBA00022989"/>
    </source>
</evidence>
<feature type="transmembrane region" description="Helical" evidence="6">
    <location>
        <begin position="12"/>
        <end position="34"/>
    </location>
</feature>